<evidence type="ECO:0000256" key="4">
    <source>
        <dbReference type="ARBA" id="ARBA00022737"/>
    </source>
</evidence>
<evidence type="ECO:0000256" key="8">
    <source>
        <dbReference type="ARBA" id="ARBA00023010"/>
    </source>
</evidence>
<evidence type="ECO:0000256" key="7">
    <source>
        <dbReference type="ARBA" id="ARBA00022927"/>
    </source>
</evidence>
<keyword evidence="9" id="KW-0906">Nuclear pore complex</keyword>
<proteinExistence type="inferred from homology"/>
<feature type="compositionally biased region" description="Gly residues" evidence="11">
    <location>
        <begin position="1"/>
        <end position="12"/>
    </location>
</feature>
<dbReference type="Pfam" id="PF13634">
    <property type="entry name" value="Nucleoporin_FG"/>
    <property type="match status" value="5"/>
</dbReference>
<dbReference type="PROSITE" id="PS51434">
    <property type="entry name" value="NUP_C"/>
    <property type="match status" value="1"/>
</dbReference>
<name>A0AA35MJY6_9HYPO</name>
<feature type="compositionally biased region" description="Low complexity" evidence="11">
    <location>
        <begin position="468"/>
        <end position="479"/>
    </location>
</feature>
<dbReference type="Gene3D" id="1.25.40.690">
    <property type="match status" value="1"/>
</dbReference>
<gene>
    <name evidence="13" type="ORF">CCHLO57077_00005801</name>
</gene>
<feature type="compositionally biased region" description="Low complexity" evidence="11">
    <location>
        <begin position="13"/>
        <end position="24"/>
    </location>
</feature>
<comment type="subcellular location">
    <subcellularLocation>
        <location evidence="1">Nucleus</location>
        <location evidence="1">Nuclear pore complex</location>
    </subcellularLocation>
</comment>
<feature type="compositionally biased region" description="Polar residues" evidence="11">
    <location>
        <begin position="509"/>
        <end position="518"/>
    </location>
</feature>
<dbReference type="GO" id="GO:0006405">
    <property type="term" value="P:RNA export from nucleus"/>
    <property type="evidence" value="ECO:0007669"/>
    <property type="project" value="TreeGrafter"/>
</dbReference>
<dbReference type="FunFam" id="3.30.1610.10:FF:000003">
    <property type="entry name" value="Nucleoporin SONB, putative"/>
    <property type="match status" value="1"/>
</dbReference>
<dbReference type="GO" id="GO:0051028">
    <property type="term" value="P:mRNA transport"/>
    <property type="evidence" value="ECO:0007669"/>
    <property type="project" value="UniProtKB-KW"/>
</dbReference>
<dbReference type="InterPro" id="IPR036903">
    <property type="entry name" value="Nup98_auto-Pept-S59_dom_sf"/>
</dbReference>
<keyword evidence="6" id="KW-0509">mRNA transport</keyword>
<dbReference type="Gene3D" id="1.10.10.2360">
    <property type="match status" value="1"/>
</dbReference>
<organism evidence="13 14">
    <name type="scientific">Clonostachys chloroleuca</name>
    <dbReference type="NCBI Taxonomy" id="1926264"/>
    <lineage>
        <taxon>Eukaryota</taxon>
        <taxon>Fungi</taxon>
        <taxon>Dikarya</taxon>
        <taxon>Ascomycota</taxon>
        <taxon>Pezizomycotina</taxon>
        <taxon>Sordariomycetes</taxon>
        <taxon>Hypocreomycetidae</taxon>
        <taxon>Hypocreales</taxon>
        <taxon>Bionectriaceae</taxon>
        <taxon>Clonostachys</taxon>
    </lineage>
</organism>
<keyword evidence="4" id="KW-0677">Repeat</keyword>
<dbReference type="GO" id="GO:0017056">
    <property type="term" value="F:structural constituent of nuclear pore"/>
    <property type="evidence" value="ECO:0007669"/>
    <property type="project" value="InterPro"/>
</dbReference>
<dbReference type="GO" id="GO:0000973">
    <property type="term" value="P:post-transcriptional tethering of RNA polymerase II gene DNA at nuclear periphery"/>
    <property type="evidence" value="ECO:0007669"/>
    <property type="project" value="TreeGrafter"/>
</dbReference>
<evidence type="ECO:0000256" key="9">
    <source>
        <dbReference type="ARBA" id="ARBA00023132"/>
    </source>
</evidence>
<dbReference type="InterPro" id="IPR021967">
    <property type="entry name" value="Nup98_C"/>
</dbReference>
<keyword evidence="7" id="KW-0653">Protein transport</keyword>
<protein>
    <recommendedName>
        <fullName evidence="12">Peptidase S59 domain-containing protein</fullName>
    </recommendedName>
</protein>
<dbReference type="Gene3D" id="3.30.1610.10">
    <property type="entry name" value="Peptidase S59, nucleoporin"/>
    <property type="match status" value="1"/>
</dbReference>
<feature type="region of interest" description="Disordered" evidence="11">
    <location>
        <begin position="439"/>
        <end position="523"/>
    </location>
</feature>
<evidence type="ECO:0000256" key="2">
    <source>
        <dbReference type="ARBA" id="ARBA00008926"/>
    </source>
</evidence>
<evidence type="ECO:0000256" key="11">
    <source>
        <dbReference type="SAM" id="MobiDB-lite"/>
    </source>
</evidence>
<accession>A0AA35MJY6</accession>
<keyword evidence="8" id="KW-0811">Translocation</keyword>
<dbReference type="InterPro" id="IPR025574">
    <property type="entry name" value="Nucleoporin_FG_rpt"/>
</dbReference>
<feature type="compositionally biased region" description="Polar residues" evidence="11">
    <location>
        <begin position="749"/>
        <end position="759"/>
    </location>
</feature>
<feature type="compositionally biased region" description="Polar residues" evidence="11">
    <location>
        <begin position="556"/>
        <end position="599"/>
    </location>
</feature>
<comment type="caution">
    <text evidence="13">The sequence shown here is derived from an EMBL/GenBank/DDBJ whole genome shotgun (WGS) entry which is preliminary data.</text>
</comment>
<evidence type="ECO:0000259" key="12">
    <source>
        <dbReference type="PROSITE" id="PS51434"/>
    </source>
</evidence>
<keyword evidence="5" id="KW-0068">Autocatalytic cleavage</keyword>
<feature type="region of interest" description="Disordered" evidence="11">
    <location>
        <begin position="1"/>
        <end position="31"/>
    </location>
</feature>
<dbReference type="GO" id="GO:0003723">
    <property type="term" value="F:RNA binding"/>
    <property type="evidence" value="ECO:0007669"/>
    <property type="project" value="TreeGrafter"/>
</dbReference>
<dbReference type="Proteomes" id="UP001160390">
    <property type="component" value="Unassembled WGS sequence"/>
</dbReference>
<dbReference type="SUPFAM" id="SSF82215">
    <property type="entry name" value="C-terminal autoproteolytic domain of nucleoporin nup98"/>
    <property type="match status" value="1"/>
</dbReference>
<dbReference type="EMBL" id="CABFNP030001297">
    <property type="protein sequence ID" value="CAI6098091.1"/>
    <property type="molecule type" value="Genomic_DNA"/>
</dbReference>
<keyword evidence="10" id="KW-0539">Nucleus</keyword>
<feature type="compositionally biased region" description="Low complexity" evidence="11">
    <location>
        <begin position="735"/>
        <end position="748"/>
    </location>
</feature>
<dbReference type="PANTHER" id="PTHR23198">
    <property type="entry name" value="NUCLEOPORIN"/>
    <property type="match status" value="1"/>
</dbReference>
<dbReference type="InterPro" id="IPR037665">
    <property type="entry name" value="Nucleoporin_S59-like"/>
</dbReference>
<dbReference type="Pfam" id="PF04096">
    <property type="entry name" value="Nucleoporin2"/>
    <property type="match status" value="1"/>
</dbReference>
<evidence type="ECO:0000256" key="3">
    <source>
        <dbReference type="ARBA" id="ARBA00022448"/>
    </source>
</evidence>
<comment type="similarity">
    <text evidence="2">Belongs to the nucleoporin GLFG family.</text>
</comment>
<feature type="region of interest" description="Disordered" evidence="11">
    <location>
        <begin position="1144"/>
        <end position="1183"/>
    </location>
</feature>
<feature type="compositionally biased region" description="Low complexity" evidence="11">
    <location>
        <begin position="439"/>
        <end position="460"/>
    </location>
</feature>
<dbReference type="GO" id="GO:0006606">
    <property type="term" value="P:protein import into nucleus"/>
    <property type="evidence" value="ECO:0007669"/>
    <property type="project" value="TreeGrafter"/>
</dbReference>
<reference evidence="13" key="1">
    <citation type="submission" date="2023-01" db="EMBL/GenBank/DDBJ databases">
        <authorList>
            <person name="Piombo E."/>
        </authorList>
    </citation>
    <scope>NUCLEOTIDE SEQUENCE</scope>
</reference>
<evidence type="ECO:0000256" key="6">
    <source>
        <dbReference type="ARBA" id="ARBA00022816"/>
    </source>
</evidence>
<evidence type="ECO:0000256" key="1">
    <source>
        <dbReference type="ARBA" id="ARBA00004567"/>
    </source>
</evidence>
<feature type="region of interest" description="Disordered" evidence="11">
    <location>
        <begin position="553"/>
        <end position="599"/>
    </location>
</feature>
<evidence type="ECO:0000313" key="13">
    <source>
        <dbReference type="EMBL" id="CAI6098091.1"/>
    </source>
</evidence>
<dbReference type="GO" id="GO:0008139">
    <property type="term" value="F:nuclear localization sequence binding"/>
    <property type="evidence" value="ECO:0007669"/>
    <property type="project" value="TreeGrafter"/>
</dbReference>
<dbReference type="Pfam" id="PF12110">
    <property type="entry name" value="Nup96"/>
    <property type="match status" value="1"/>
</dbReference>
<feature type="region of interest" description="Disordered" evidence="11">
    <location>
        <begin position="735"/>
        <end position="759"/>
    </location>
</feature>
<sequence>MSFSGFGGGGFGQNNNTNNQTTAFGGFGQANNNTNTGSGKATECTNLTRIELTPTSKAFGSTNTGFGQNNNSGSLFGATNNNAASTTSGFGAGTGGFGSNNNNTFGAKTGFGATNTGGSLFGGAANNTTNTANTGTFGGFGSTNNNTSTGFGGGGGGLFGNNANKPAFGSTGTGSLFGGNNTTNTASGFGTSTGFGAGNTGVTENTGTANTAFQAFTEKEGTTNNTQSFQNILFQDPYKKWSADELRLADYAQGRRHGNPSGAGAFGVSSNFGGGFGSTQQTSGFGNTNTTNTTGGLFGANTNNTATTTSTGFGGTGTSAFGATNNNNASGGLFGNANKPAGGLFGSTNTTQPAATGFGTNTGTGFGGANSSFGGNNTTGGLFGGNTQANKPATGGLFGGATNTATNTFGTNTAGGFGATNTNTSGGLFGANNTANANQSTTGGLFGGNNNQQQNQQSGSLFGGGFGQQNNQQQQAGNSVFGNQAKPAGGLFGGSTAQPGSTGGLFGGANNQQQQNTSAFGATNNNAGGGGLFGGAKPGGLFGTATNQTANTGTGLFNNNAQTQQSGTTGLFGGANNQQQKPSLFGTSQNAGGSLFGGQNNQNAGSSLFGASANQQAQGLGNSMLNNSQQASNAPQGLTANLNDVSAYGSPSLFGSSINNEVANPGPLATPLNSSAKPKRGSILAMSKMAPASASRYGTPQKRAYGFSYSTYGTPGGSPASSIASTPGTLGRSLLGASSSGSLSKSMSTNNLRRNFNTDDSILAPGAFSSSSGPRWYGSTGSKKLVINRDIRSDLFSTPQKDKLIVDGNTSSRKLSKRVSFDTSNVEPDGETVIRGALPAPESSPIAQADETPRQNRHSNGINGARTPEADTNRSTDLKIVHEEDHSATPEANSVGGVDKAPGDYWSQPSYEELKNMNRIQRQSIDNFVIGRHNVGSIAFKFPVDITGIEVEELYGGIIQLEPRSATVYPVTAKKPPVGKGLNVPSKISLEQSWPRGSRDKVTTDPKRFKKHVDRLKRIPDTTFESYDKDSGVWVFSVEHFTTYGFDNSEDESDEEMATEEVPEQPSVPFRAQQFILNSSVTSSNADEAFEPRRSHGLPGAFDEQEIMDDGVAAPFQQSFLGNSSADSAPNDVRLSLDNEDLADMGEGYDLSDNEDVARSSVRQHHVAEHDGYSSQEDQEPLPVTPGGILRARMRAVKESAGPLELEIADGDDWMEMLRKTVSPVKRDRQLLKGLNESSPRRVGALVDPSFEADQDLRKSAAFRRTTTSRLAGLQAPTQLSMEKGRGFATSIDLMNSLFEKPNRTTTQNHRISISAEKGFPKWPYERQPKSLEISDAEQAFHDASRPTWGPQETIVVTRKPKSLSTSRASFRSASSDILSLQRSTIQTENQTVQLGKFSLELSKKFLGAQDRLTEIRVEDEVPVASLRSPSVARVFHHEEMNDPASIHEKRVWELASILFDDLENDGTGQLAQSVRKSNLSRYWTTLVDAICSTSIGLAGSSEEKAVACLAGHRVSEACKHLLESKNFRLATLVSLIGTSDVAKKDMKEQIKGWHDSKMLSEFSEPIRAMYELLSGNVCVCEGLKAVPIEDRLDSFVISKKFGLDWKQAFGLRLWYAISQQEDLSVAVQQFLADIQQDKEALPQPWYREQGISPLWDDDKTSQRQDLLWGLLQLYADPKADLEAILRPENSQLSPLDMRLTWQLGVALVATGKVSFGSNGNQKSDAASVAYASQLTSAGEWVEAIFVLLHLSEPLARKKAVQEHLCRHAGLIDADLEGNFTLLTEKYQIPAPWIWEALALYNRSVKKDATAEVQCLLKAGSFSEAHRILSQQVAPLAIIERGYKHLSALLSQFDGRQEHISDWQLGGEVYSLFLTLVQYRNKGDGAPRSLLEQLTAGLFAMNEDAADGEIIRFAALSDMADEAAKEILKSTRKKQDTEFRSKILRLPLTQDRLLAYSVDLGMERYREVMSH</sequence>
<keyword evidence="3" id="KW-0813">Transport</keyword>
<evidence type="ECO:0000256" key="10">
    <source>
        <dbReference type="ARBA" id="ARBA00023242"/>
    </source>
</evidence>
<evidence type="ECO:0000256" key="5">
    <source>
        <dbReference type="ARBA" id="ARBA00022813"/>
    </source>
</evidence>
<evidence type="ECO:0000313" key="14">
    <source>
        <dbReference type="Proteomes" id="UP001160390"/>
    </source>
</evidence>
<dbReference type="GO" id="GO:0044614">
    <property type="term" value="C:nuclear pore cytoplasmic filaments"/>
    <property type="evidence" value="ECO:0007669"/>
    <property type="project" value="TreeGrafter"/>
</dbReference>
<feature type="region of interest" description="Disordered" evidence="11">
    <location>
        <begin position="819"/>
        <end position="874"/>
    </location>
</feature>
<feature type="domain" description="Peptidase S59" evidence="12">
    <location>
        <begin position="902"/>
        <end position="1041"/>
    </location>
</feature>
<dbReference type="InterPro" id="IPR007230">
    <property type="entry name" value="Nup98_auto-Pept-S59_dom"/>
</dbReference>
<keyword evidence="14" id="KW-1185">Reference proteome</keyword>
<dbReference type="GO" id="GO:0034398">
    <property type="term" value="P:telomere tethering at nuclear periphery"/>
    <property type="evidence" value="ECO:0007669"/>
    <property type="project" value="TreeGrafter"/>
</dbReference>
<dbReference type="PANTHER" id="PTHR23198:SF6">
    <property type="entry name" value="NUCLEAR PORE COMPLEX PROTEIN NUP98-NUP96"/>
    <property type="match status" value="1"/>
</dbReference>